<dbReference type="EMBL" id="CP001157">
    <property type="protein sequence ID" value="ACO76696.1"/>
    <property type="molecule type" value="Genomic_DNA"/>
</dbReference>
<dbReference type="GO" id="GO:0016151">
    <property type="term" value="F:nickel cation binding"/>
    <property type="evidence" value="ECO:0007669"/>
    <property type="project" value="InterPro"/>
</dbReference>
<feature type="binding site" evidence="1">
    <location>
        <position position="56"/>
    </location>
    <ligand>
        <name>Fe cation</name>
        <dbReference type="ChEBI" id="CHEBI:24875"/>
    </ligand>
</feature>
<evidence type="ECO:0000313" key="2">
    <source>
        <dbReference type="EMBL" id="ACO76696.1"/>
    </source>
</evidence>
<dbReference type="Pfam" id="PF00374">
    <property type="entry name" value="NiFeSe_Hases"/>
    <property type="match status" value="2"/>
</dbReference>
<evidence type="ECO:0000256" key="1">
    <source>
        <dbReference type="PIRSR" id="PIRSR601501-1"/>
    </source>
</evidence>
<comment type="cofactor">
    <cofactor evidence="1">
        <name>Fe cation</name>
        <dbReference type="ChEBI" id="CHEBI:24875"/>
    </cofactor>
</comment>
<dbReference type="PANTHER" id="PTHR43600:SF4">
    <property type="entry name" value="CYTOSOLIC NIFE-HYDROGENASE, ALPHA SUBUNIT"/>
    <property type="match status" value="1"/>
</dbReference>
<sequence>MARVEGEGSLDLHIEGDRVVAARLGIFEPPRFFEAFLRGRGHAEVADMVARICGICPVAYQMSAVHALENAFGVRVEGQLRALRRLLYCGEWIESHALHVVMLHAPDFLGYPDAIRMAAGHGDRVRDALALKKAGNSIIRLLGGREIHPVNVRVGGFYRVPSRAELAPLAEELDRARDIAVGLVRWVAGFPFPHIERDYEFVALRHPHEYPLNEGRLVSSRGLDIDIADYETEFEERQVPHSTALHSHLKRRGAYLVGPLARYALNFDRLPEHIRALAGEVGLGPLCRNPFQSIVVRALEILYACEEALAIIAAYRPPDMACVPLEPRAATGFGCTEAPRGTLWHRYELSADGSVEAARIVPPTAQNQPSIEADLEAVATSLLDQPEEVIRRRCELSIRNHDPCISCATHFLKLSVHRA</sequence>
<feature type="binding site" evidence="1">
    <location>
        <position position="53"/>
    </location>
    <ligand>
        <name>Ni(2+)</name>
        <dbReference type="ChEBI" id="CHEBI:49786"/>
    </ligand>
</feature>
<dbReference type="InterPro" id="IPR029014">
    <property type="entry name" value="NiFe-Hase_large"/>
</dbReference>
<dbReference type="STRING" id="322710.Avin_04400"/>
<dbReference type="AlphaFoldDB" id="C1DJB1"/>
<dbReference type="Gene3D" id="1.10.645.10">
    <property type="entry name" value="Cytochrome-c3 Hydrogenase, chain B"/>
    <property type="match status" value="1"/>
</dbReference>
<proteinExistence type="predicted"/>
<dbReference type="SUPFAM" id="SSF56762">
    <property type="entry name" value="HydB/Nqo4-like"/>
    <property type="match status" value="1"/>
</dbReference>
<dbReference type="KEGG" id="avn:Avin_04400"/>
<name>C1DJB1_AZOVD</name>
<evidence type="ECO:0000313" key="3">
    <source>
        <dbReference type="Proteomes" id="UP000002424"/>
    </source>
</evidence>
<dbReference type="Proteomes" id="UP000002424">
    <property type="component" value="Chromosome"/>
</dbReference>
<dbReference type="HOGENOM" id="CLU_044556_0_0_6"/>
<keyword evidence="2" id="KW-0371">Homeobox</keyword>
<organism evidence="2 3">
    <name type="scientific">Azotobacter vinelandii (strain DJ / ATCC BAA-1303)</name>
    <dbReference type="NCBI Taxonomy" id="322710"/>
    <lineage>
        <taxon>Bacteria</taxon>
        <taxon>Pseudomonadati</taxon>
        <taxon>Pseudomonadota</taxon>
        <taxon>Gammaproteobacteria</taxon>
        <taxon>Pseudomonadales</taxon>
        <taxon>Pseudomonadaceae</taxon>
        <taxon>Azotobacter</taxon>
    </lineage>
</organism>
<keyword evidence="1" id="KW-0460">Magnesium</keyword>
<keyword evidence="3" id="KW-1185">Reference proteome</keyword>
<feature type="binding site" evidence="1">
    <location>
        <position position="34"/>
    </location>
    <ligand>
        <name>Mg(2+)</name>
        <dbReference type="ChEBI" id="CHEBI:18420"/>
    </ligand>
</feature>
<accession>C1DJB1</accession>
<protein>
    <submittedName>
        <fullName evidence="2">Soluble nickel-dependent hydrogenase, large subunit, HoxH</fullName>
    </submittedName>
</protein>
<feature type="binding site" evidence="1">
    <location>
        <position position="407"/>
    </location>
    <ligand>
        <name>Fe cation</name>
        <dbReference type="ChEBI" id="CHEBI:24875"/>
    </ligand>
</feature>
<gene>
    <name evidence="2" type="primary">hoxH</name>
    <name evidence="2" type="ordered locus">Avin_04400</name>
</gene>
<keyword evidence="1" id="KW-0408">Iron</keyword>
<dbReference type="PANTHER" id="PTHR43600">
    <property type="entry name" value="COENZYME F420 HYDROGENASE, SUBUNIT ALPHA"/>
    <property type="match status" value="1"/>
</dbReference>
<feature type="binding site" evidence="1">
    <location>
        <position position="360"/>
    </location>
    <ligand>
        <name>Mg(2+)</name>
        <dbReference type="ChEBI" id="CHEBI:18420"/>
    </ligand>
</feature>
<feature type="binding site" evidence="1">
    <location>
        <position position="404"/>
    </location>
    <ligand>
        <name>Ni(2+)</name>
        <dbReference type="ChEBI" id="CHEBI:49786"/>
    </ligand>
</feature>
<dbReference type="InterPro" id="IPR001501">
    <property type="entry name" value="Ni-dep_hyd_lsu"/>
</dbReference>
<reference evidence="2 3" key="1">
    <citation type="journal article" date="2009" name="J. Bacteriol.">
        <title>Genome sequence of Azotobacter vinelandii, an obligate aerobe specialized to support diverse anaerobic metabolic processes.</title>
        <authorList>
            <person name="Setubal J.C."/>
            <person name="dos Santos P."/>
            <person name="Goldman B.S."/>
            <person name="Ertesvag H."/>
            <person name="Espin G."/>
            <person name="Rubio L.M."/>
            <person name="Valla S."/>
            <person name="Almeida N.F."/>
            <person name="Balasubramanian D."/>
            <person name="Cromes L."/>
            <person name="Curatti L."/>
            <person name="Du Z."/>
            <person name="Godsy E."/>
            <person name="Goodner B."/>
            <person name="Hellner-Burris K."/>
            <person name="Hernandez J.A."/>
            <person name="Houmiel K."/>
            <person name="Imperial J."/>
            <person name="Kennedy C."/>
            <person name="Larson T.J."/>
            <person name="Latreille P."/>
            <person name="Ligon L.S."/>
            <person name="Lu J."/>
            <person name="Maerk M."/>
            <person name="Miller N.M."/>
            <person name="Norton S."/>
            <person name="O'Carroll I.P."/>
            <person name="Paulsen I."/>
            <person name="Raulfs E.C."/>
            <person name="Roemer R."/>
            <person name="Rosser J."/>
            <person name="Segura D."/>
            <person name="Slater S."/>
            <person name="Stricklin S.L."/>
            <person name="Studholme D.J."/>
            <person name="Sun J."/>
            <person name="Viana C.J."/>
            <person name="Wallin E."/>
            <person name="Wang B."/>
            <person name="Wheeler C."/>
            <person name="Zhu H."/>
            <person name="Dean D.R."/>
            <person name="Dixon R."/>
            <person name="Wood D."/>
        </authorList>
    </citation>
    <scope>NUCLEOTIDE SEQUENCE [LARGE SCALE GENOMIC DNA]</scope>
    <source>
        <strain evidence="3">DJ / ATCC BAA-1303</strain>
    </source>
</reference>
<keyword evidence="1" id="KW-0533">Nickel</keyword>
<dbReference type="eggNOG" id="COG3259">
    <property type="taxonomic scope" value="Bacteria"/>
</dbReference>
<feature type="binding site" evidence="1">
    <location>
        <position position="410"/>
    </location>
    <ligand>
        <name>Mg(2+)</name>
        <dbReference type="ChEBI" id="CHEBI:18420"/>
    </ligand>
</feature>
<keyword evidence="1" id="KW-0479">Metal-binding</keyword>
<comment type="cofactor">
    <cofactor evidence="1">
        <name>Ni(2+)</name>
        <dbReference type="ChEBI" id="CHEBI:49786"/>
    </cofactor>
</comment>
<feature type="binding site" evidence="1">
    <location>
        <position position="56"/>
    </location>
    <ligand>
        <name>Ni(2+)</name>
        <dbReference type="ChEBI" id="CHEBI:49786"/>
    </ligand>
</feature>
<dbReference type="GO" id="GO:0003677">
    <property type="term" value="F:DNA binding"/>
    <property type="evidence" value="ECO:0007669"/>
    <property type="project" value="UniProtKB-KW"/>
</dbReference>
<dbReference type="EnsemblBacteria" id="ACO76696">
    <property type="protein sequence ID" value="ACO76696"/>
    <property type="gene ID" value="Avin_04400"/>
</dbReference>